<protein>
    <submittedName>
        <fullName evidence="2">Uncharacterized protein</fullName>
    </submittedName>
</protein>
<dbReference type="EMBL" id="JBHTBJ010000043">
    <property type="protein sequence ID" value="MFC7279103.1"/>
    <property type="molecule type" value="Genomic_DNA"/>
</dbReference>
<evidence type="ECO:0000313" key="3">
    <source>
        <dbReference type="Proteomes" id="UP001596548"/>
    </source>
</evidence>
<name>A0ABW2I2L9_9ACTN</name>
<keyword evidence="3" id="KW-1185">Reference proteome</keyword>
<comment type="caution">
    <text evidence="2">The sequence shown here is derived from an EMBL/GenBank/DDBJ whole genome shotgun (WGS) entry which is preliminary data.</text>
</comment>
<proteinExistence type="predicted"/>
<evidence type="ECO:0000256" key="1">
    <source>
        <dbReference type="SAM" id="MobiDB-lite"/>
    </source>
</evidence>
<gene>
    <name evidence="2" type="ORF">ACFQS1_34510</name>
</gene>
<evidence type="ECO:0000313" key="2">
    <source>
        <dbReference type="EMBL" id="MFC7279103.1"/>
    </source>
</evidence>
<dbReference type="Proteomes" id="UP001596548">
    <property type="component" value="Unassembled WGS sequence"/>
</dbReference>
<feature type="region of interest" description="Disordered" evidence="1">
    <location>
        <begin position="1"/>
        <end position="24"/>
    </location>
</feature>
<reference evidence="3" key="1">
    <citation type="journal article" date="2019" name="Int. J. Syst. Evol. Microbiol.">
        <title>The Global Catalogue of Microorganisms (GCM) 10K type strain sequencing project: providing services to taxonomists for standard genome sequencing and annotation.</title>
        <authorList>
            <consortium name="The Broad Institute Genomics Platform"/>
            <consortium name="The Broad Institute Genome Sequencing Center for Infectious Disease"/>
            <person name="Wu L."/>
            <person name="Ma J."/>
        </authorList>
    </citation>
    <scope>NUCLEOTIDE SEQUENCE [LARGE SCALE GENOMIC DNA]</scope>
    <source>
        <strain evidence="3">XZYJT-10</strain>
    </source>
</reference>
<dbReference type="RefSeq" id="WP_378976214.1">
    <property type="nucleotide sequence ID" value="NZ_JBHTBJ010000043.1"/>
</dbReference>
<organism evidence="2 3">
    <name type="scientific">Paractinoplanes rhizophilus</name>
    <dbReference type="NCBI Taxonomy" id="1416877"/>
    <lineage>
        <taxon>Bacteria</taxon>
        <taxon>Bacillati</taxon>
        <taxon>Actinomycetota</taxon>
        <taxon>Actinomycetes</taxon>
        <taxon>Micromonosporales</taxon>
        <taxon>Micromonosporaceae</taxon>
        <taxon>Paractinoplanes</taxon>
    </lineage>
</organism>
<accession>A0ABW2I2L9</accession>
<sequence>MDGSIGAPRWSCSCGDGGDEKPESTIDAQIESHFVVTAVPLLPRLNQRQLVTALRRRVADRAPAQRVAVDLLITH</sequence>